<feature type="signal peptide" evidence="14">
    <location>
        <begin position="1"/>
        <end position="18"/>
    </location>
</feature>
<keyword evidence="6" id="KW-0349">Heme</keyword>
<dbReference type="EC" id="1.2.1.2" evidence="16"/>
<comment type="cofactor">
    <cofactor evidence="1">
        <name>heme</name>
        <dbReference type="ChEBI" id="CHEBI:30413"/>
    </cofactor>
</comment>
<evidence type="ECO:0000259" key="15">
    <source>
        <dbReference type="Pfam" id="PF01292"/>
    </source>
</evidence>
<keyword evidence="17" id="KW-1185">Reference proteome</keyword>
<feature type="transmembrane region" description="Helical" evidence="13">
    <location>
        <begin position="240"/>
        <end position="266"/>
    </location>
</feature>
<reference evidence="17" key="1">
    <citation type="journal article" date="2014" name="Genome Announc.">
        <title>Complete Genome Sequence of Campylobacter iguaniorum Strain 1485ET, Isolated from a Bearded Dragon (Pogona vitticeps).</title>
        <authorList>
            <person name="Gilbert M.J."/>
            <person name="Miller W.G."/>
            <person name="Yee E."/>
            <person name="Kik M."/>
            <person name="Wagenaar J.A."/>
            <person name="Duim B."/>
        </authorList>
    </citation>
    <scope>NUCLEOTIDE SEQUENCE [LARGE SCALE GENOMIC DNA]</scope>
    <source>
        <strain evidence="17">1485E</strain>
    </source>
</reference>
<dbReference type="GO" id="GO:0009326">
    <property type="term" value="C:formate dehydrogenase complex"/>
    <property type="evidence" value="ECO:0007669"/>
    <property type="project" value="InterPro"/>
</dbReference>
<dbReference type="Proteomes" id="UP000028486">
    <property type="component" value="Chromosome"/>
</dbReference>
<feature type="transmembrane region" description="Helical" evidence="13">
    <location>
        <begin position="60"/>
        <end position="83"/>
    </location>
</feature>
<dbReference type="GO" id="GO:0046872">
    <property type="term" value="F:metal ion binding"/>
    <property type="evidence" value="ECO:0007669"/>
    <property type="project" value="UniProtKB-KW"/>
</dbReference>
<dbReference type="Pfam" id="PF01292">
    <property type="entry name" value="Ni_hydr_CYTB"/>
    <property type="match status" value="1"/>
</dbReference>
<dbReference type="GO" id="GO:0009055">
    <property type="term" value="F:electron transfer activity"/>
    <property type="evidence" value="ECO:0007669"/>
    <property type="project" value="InterPro"/>
</dbReference>
<organism evidence="16 17">
    <name type="scientific">Campylobacter iguaniorum</name>
    <dbReference type="NCBI Taxonomy" id="1244531"/>
    <lineage>
        <taxon>Bacteria</taxon>
        <taxon>Pseudomonadati</taxon>
        <taxon>Campylobacterota</taxon>
        <taxon>Epsilonproteobacteria</taxon>
        <taxon>Campylobacterales</taxon>
        <taxon>Campylobacteraceae</taxon>
        <taxon>Campylobacter</taxon>
    </lineage>
</organism>
<keyword evidence="16" id="KW-0560">Oxidoreductase</keyword>
<dbReference type="InterPro" id="IPR016174">
    <property type="entry name" value="Di-haem_cyt_TM"/>
</dbReference>
<dbReference type="InterPro" id="IPR051817">
    <property type="entry name" value="FDH_cytochrome_b556_subunit"/>
</dbReference>
<comment type="similarity">
    <text evidence="3">Belongs to the formate dehydrogenase gamma subunit family.</text>
</comment>
<evidence type="ECO:0000256" key="1">
    <source>
        <dbReference type="ARBA" id="ARBA00001971"/>
    </source>
</evidence>
<dbReference type="eggNOG" id="COG2864">
    <property type="taxonomic scope" value="Bacteria"/>
</dbReference>
<protein>
    <submittedName>
        <fullName evidence="16">Formate dehydrogenase N, cytochrome b-556 subunit</fullName>
        <ecNumber evidence="16">1.2.1.2</ecNumber>
    </submittedName>
</protein>
<dbReference type="GO" id="GO:0008863">
    <property type="term" value="F:formate dehydrogenase (NAD+) activity"/>
    <property type="evidence" value="ECO:0007669"/>
    <property type="project" value="InterPro"/>
</dbReference>
<keyword evidence="8" id="KW-0479">Metal-binding</keyword>
<dbReference type="HOGENOM" id="CLU_047957_1_0_7"/>
<dbReference type="STRING" id="1244531.CIG2463D_0390"/>
<evidence type="ECO:0000256" key="5">
    <source>
        <dbReference type="ARBA" id="ARBA00022475"/>
    </source>
</evidence>
<dbReference type="GO" id="GO:0015944">
    <property type="term" value="P:formate oxidation"/>
    <property type="evidence" value="ECO:0007669"/>
    <property type="project" value="TreeGrafter"/>
</dbReference>
<dbReference type="InterPro" id="IPR011577">
    <property type="entry name" value="Cyt_b561_bac/Ni-Hgenase"/>
</dbReference>
<keyword evidence="12 13" id="KW-0472">Membrane</keyword>
<comment type="subcellular location">
    <subcellularLocation>
        <location evidence="2">Cell membrane</location>
        <topology evidence="2">Multi-pass membrane protein</topology>
    </subcellularLocation>
</comment>
<evidence type="ECO:0000256" key="13">
    <source>
        <dbReference type="SAM" id="Phobius"/>
    </source>
</evidence>
<dbReference type="GO" id="GO:0009061">
    <property type="term" value="P:anaerobic respiration"/>
    <property type="evidence" value="ECO:0007669"/>
    <property type="project" value="TreeGrafter"/>
</dbReference>
<dbReference type="RefSeq" id="WP_038453132.1">
    <property type="nucleotide sequence ID" value="NZ_CP009043.1"/>
</dbReference>
<dbReference type="GO" id="GO:0036397">
    <property type="term" value="F:formate dehydrogenase (quinone) activity"/>
    <property type="evidence" value="ECO:0007669"/>
    <property type="project" value="TreeGrafter"/>
</dbReference>
<evidence type="ECO:0000256" key="6">
    <source>
        <dbReference type="ARBA" id="ARBA00022617"/>
    </source>
</evidence>
<proteinExistence type="inferred from homology"/>
<keyword evidence="10 13" id="KW-1133">Transmembrane helix</keyword>
<evidence type="ECO:0000256" key="3">
    <source>
        <dbReference type="ARBA" id="ARBA00010747"/>
    </source>
</evidence>
<dbReference type="AlphaFoldDB" id="A0A076FEI4"/>
<dbReference type="NCBIfam" id="TIGR01583">
    <property type="entry name" value="formate-DH-gamm"/>
    <property type="match status" value="1"/>
</dbReference>
<evidence type="ECO:0000256" key="7">
    <source>
        <dbReference type="ARBA" id="ARBA00022692"/>
    </source>
</evidence>
<dbReference type="GO" id="GO:0022904">
    <property type="term" value="P:respiratory electron transport chain"/>
    <property type="evidence" value="ECO:0007669"/>
    <property type="project" value="InterPro"/>
</dbReference>
<feature type="transmembrane region" description="Helical" evidence="13">
    <location>
        <begin position="141"/>
        <end position="160"/>
    </location>
</feature>
<dbReference type="SUPFAM" id="SSF81342">
    <property type="entry name" value="Transmembrane di-heme cytochromes"/>
    <property type="match status" value="1"/>
</dbReference>
<dbReference type="PANTHER" id="PTHR30074">
    <property type="entry name" value="FORMATE DEHYDROGENASE, NITRATE-INDUCIBLE, CYTOCHROME B556 FDN SUBUNIT"/>
    <property type="match status" value="1"/>
</dbReference>
<feature type="domain" description="Cytochrome b561 bacterial/Ni-hydrogenase" evidence="15">
    <location>
        <begin position="98"/>
        <end position="279"/>
    </location>
</feature>
<keyword evidence="5" id="KW-1003">Cell membrane</keyword>
<feature type="chain" id="PRO_5001711683" evidence="14">
    <location>
        <begin position="19"/>
        <end position="316"/>
    </location>
</feature>
<dbReference type="KEGG" id="caj:CIG1485E_0385"/>
<keyword evidence="11" id="KW-0408">Iron</keyword>
<evidence type="ECO:0000256" key="10">
    <source>
        <dbReference type="ARBA" id="ARBA00022989"/>
    </source>
</evidence>
<evidence type="ECO:0000313" key="17">
    <source>
        <dbReference type="Proteomes" id="UP000028486"/>
    </source>
</evidence>
<feature type="transmembrane region" description="Helical" evidence="13">
    <location>
        <begin position="104"/>
        <end position="126"/>
    </location>
</feature>
<evidence type="ECO:0000256" key="8">
    <source>
        <dbReference type="ARBA" id="ARBA00022723"/>
    </source>
</evidence>
<evidence type="ECO:0000256" key="9">
    <source>
        <dbReference type="ARBA" id="ARBA00022982"/>
    </source>
</evidence>
<keyword evidence="14" id="KW-0732">Signal</keyword>
<accession>A0A076FEI4</accession>
<dbReference type="GO" id="GO:0005886">
    <property type="term" value="C:plasma membrane"/>
    <property type="evidence" value="ECO:0007669"/>
    <property type="project" value="UniProtKB-SubCell"/>
</dbReference>
<gene>
    <name evidence="16" type="primary">fdhC</name>
    <name evidence="16" type="ORF">CIG1485E_0385</name>
</gene>
<dbReference type="InterPro" id="IPR006471">
    <property type="entry name" value="Formate_DH_gsu"/>
</dbReference>
<keyword evidence="9" id="KW-0249">Electron transport</keyword>
<feature type="transmembrane region" description="Helical" evidence="13">
    <location>
        <begin position="199"/>
        <end position="220"/>
    </location>
</feature>
<name>A0A076FEI4_9BACT</name>
<evidence type="ECO:0000256" key="2">
    <source>
        <dbReference type="ARBA" id="ARBA00004651"/>
    </source>
</evidence>
<keyword evidence="7 13" id="KW-0812">Transmembrane</keyword>
<evidence type="ECO:0000256" key="11">
    <source>
        <dbReference type="ARBA" id="ARBA00023004"/>
    </source>
</evidence>
<dbReference type="Gene3D" id="1.20.950.20">
    <property type="entry name" value="Transmembrane di-heme cytochromes, Chain C"/>
    <property type="match status" value="1"/>
</dbReference>
<evidence type="ECO:0000256" key="4">
    <source>
        <dbReference type="ARBA" id="ARBA00022448"/>
    </source>
</evidence>
<evidence type="ECO:0000256" key="12">
    <source>
        <dbReference type="ARBA" id="ARBA00023136"/>
    </source>
</evidence>
<evidence type="ECO:0000313" key="16">
    <source>
        <dbReference type="EMBL" id="AII14254.1"/>
    </source>
</evidence>
<sequence length="316" mass="35458">MNKFLAIMAFISPMFANMANQLEGTNQGMSPIWDDGRLVNIDRYESGFGSLWTYLQGSDFFAYGVAVALFGVIFAFALHYMVVGPKHFDHHSGKVYAFSKYARLVHLLAAVSWVVLVPTGVIMMWGDSFGGGFFVRLMKNLHGLATIVFAISIIPMLLMWGKRMLLSLYDIKWMMIVGGYLSKKKTPIPAGKFNAGQKAWFWVATGGGFLMILTGAAMYFMDFNTPVLSTTFGLTQIEVLRLSAIIHNVLGVVCAVFLLVHIYMAVFAIKGAIHSIITGYKEEEEVYILHHYWYQELVKKGLMQPSKFEASHTNLR</sequence>
<dbReference type="OrthoDB" id="9790598at2"/>
<keyword evidence="4" id="KW-0813">Transport</keyword>
<dbReference type="EMBL" id="CP009043">
    <property type="protein sequence ID" value="AII14254.1"/>
    <property type="molecule type" value="Genomic_DNA"/>
</dbReference>
<evidence type="ECO:0000256" key="14">
    <source>
        <dbReference type="SAM" id="SignalP"/>
    </source>
</evidence>
<dbReference type="PANTHER" id="PTHR30074:SF6">
    <property type="entry name" value="FORMATE DEHYDROGENASE GAMMA SUBUNIT"/>
    <property type="match status" value="1"/>
</dbReference>